<keyword evidence="3" id="KW-0687">Ribonucleoprotein</keyword>
<dbReference type="AlphaFoldDB" id="S8AEK2"/>
<dbReference type="HOGENOM" id="CLU_067878_0_0_1"/>
<dbReference type="STRING" id="1284197.S8AEK2"/>
<keyword evidence="6" id="KW-1185">Reference proteome</keyword>
<dbReference type="PANTHER" id="PTHR21368">
    <property type="entry name" value="50S RIBOSOMAL PROTEIN L9"/>
    <property type="match status" value="1"/>
</dbReference>
<dbReference type="OrthoDB" id="5555409at2759"/>
<evidence type="ECO:0000313" key="6">
    <source>
        <dbReference type="Proteomes" id="UP000015100"/>
    </source>
</evidence>
<dbReference type="SUPFAM" id="SSF55658">
    <property type="entry name" value="L9 N-domain-like"/>
    <property type="match status" value="1"/>
</dbReference>
<name>S8AEK2_DACHA</name>
<gene>
    <name evidence="5" type="ORF">H072_4599</name>
</gene>
<keyword evidence="2" id="KW-0689">Ribosomal protein</keyword>
<dbReference type="eggNOG" id="ENOG502SA1R">
    <property type="taxonomic scope" value="Eukaryota"/>
</dbReference>
<dbReference type="GO" id="GO:1990904">
    <property type="term" value="C:ribonucleoprotein complex"/>
    <property type="evidence" value="ECO:0007669"/>
    <property type="project" value="UniProtKB-KW"/>
</dbReference>
<dbReference type="Proteomes" id="UP000015100">
    <property type="component" value="Unassembled WGS sequence"/>
</dbReference>
<dbReference type="OMA" id="RNRWFPA"/>
<dbReference type="GO" id="GO:0003735">
    <property type="term" value="F:structural constituent of ribosome"/>
    <property type="evidence" value="ECO:0007669"/>
    <property type="project" value="InterPro"/>
</dbReference>
<dbReference type="InterPro" id="IPR036935">
    <property type="entry name" value="Ribosomal_bL9_N_sf"/>
</dbReference>
<reference evidence="6" key="2">
    <citation type="submission" date="2013-04" db="EMBL/GenBank/DDBJ databases">
        <title>Genomic mechanisms accounting for the adaptation to parasitism in nematode-trapping fungi.</title>
        <authorList>
            <person name="Ahren D.G."/>
        </authorList>
    </citation>
    <scope>NUCLEOTIDE SEQUENCE [LARGE SCALE GENOMIC DNA]</scope>
    <source>
        <strain evidence="6">CBS 200.50</strain>
    </source>
</reference>
<dbReference type="InterPro" id="IPR000244">
    <property type="entry name" value="Ribosomal_bL9"/>
</dbReference>
<accession>S8AEK2</accession>
<evidence type="ECO:0000259" key="4">
    <source>
        <dbReference type="Pfam" id="PF01281"/>
    </source>
</evidence>
<protein>
    <recommendedName>
        <fullName evidence="4">Ribosomal protein L9 domain-containing protein</fullName>
    </recommendedName>
</protein>
<evidence type="ECO:0000256" key="3">
    <source>
        <dbReference type="ARBA" id="ARBA00023274"/>
    </source>
</evidence>
<evidence type="ECO:0000256" key="1">
    <source>
        <dbReference type="ARBA" id="ARBA00010605"/>
    </source>
</evidence>
<dbReference type="EMBL" id="AQGS01000239">
    <property type="protein sequence ID" value="EPS41475.1"/>
    <property type="molecule type" value="Genomic_DNA"/>
</dbReference>
<organism evidence="5 6">
    <name type="scientific">Dactylellina haptotyla (strain CBS 200.50)</name>
    <name type="common">Nematode-trapping fungus</name>
    <name type="synonym">Monacrosporium haptotylum</name>
    <dbReference type="NCBI Taxonomy" id="1284197"/>
    <lineage>
        <taxon>Eukaryota</taxon>
        <taxon>Fungi</taxon>
        <taxon>Dikarya</taxon>
        <taxon>Ascomycota</taxon>
        <taxon>Pezizomycotina</taxon>
        <taxon>Orbiliomycetes</taxon>
        <taxon>Orbiliales</taxon>
        <taxon>Orbiliaceae</taxon>
        <taxon>Dactylellina</taxon>
    </lineage>
</organism>
<dbReference type="InterPro" id="IPR020070">
    <property type="entry name" value="Ribosomal_bL9_N"/>
</dbReference>
<dbReference type="InterPro" id="IPR009027">
    <property type="entry name" value="Ribosomal_bL9/RNase_H1_N"/>
</dbReference>
<proteinExistence type="inferred from homology"/>
<sequence>MSPPLPLFSAAVSSRGTALFASSLSAAVRSRPTAGLNLSICGDCLRSLGQTTFVRGKKKLPKAIGIKVRLLKDIPKYGPKGAILMVAPGRMRTIWYQRGEAEYLTRELEKSIGKYTLVERDPGFMPFVPEAKVQAKQLDGWGEYHLQGEVEQTVLPAAENLAILSSVLPPSIRFYRATITPTSDALHGSVTTADVASAIKMIAGASQHPDGNRVVVIAENVGFTHDGGANGRVKELGEYEVVISYKGEEETVKRSIAIMREEDNVVESVITSDVPPVVQQEMPAQTGSIFGGSRKEEVFGGAGVTRSNMFQRGGQKL</sequence>
<dbReference type="GO" id="GO:0006412">
    <property type="term" value="P:translation"/>
    <property type="evidence" value="ECO:0007669"/>
    <property type="project" value="InterPro"/>
</dbReference>
<evidence type="ECO:0000313" key="5">
    <source>
        <dbReference type="EMBL" id="EPS41475.1"/>
    </source>
</evidence>
<comment type="similarity">
    <text evidence="1">Belongs to the bacterial ribosomal protein bL9 family.</text>
</comment>
<feature type="domain" description="Ribosomal protein L9" evidence="4">
    <location>
        <begin position="66"/>
        <end position="110"/>
    </location>
</feature>
<dbReference type="GO" id="GO:0005840">
    <property type="term" value="C:ribosome"/>
    <property type="evidence" value="ECO:0007669"/>
    <property type="project" value="UniProtKB-KW"/>
</dbReference>
<evidence type="ECO:0000256" key="2">
    <source>
        <dbReference type="ARBA" id="ARBA00022980"/>
    </source>
</evidence>
<reference evidence="5 6" key="1">
    <citation type="journal article" date="2013" name="PLoS Genet.">
        <title>Genomic mechanisms accounting for the adaptation to parasitism in nematode-trapping fungi.</title>
        <authorList>
            <person name="Meerupati T."/>
            <person name="Andersson K.M."/>
            <person name="Friman E."/>
            <person name="Kumar D."/>
            <person name="Tunlid A."/>
            <person name="Ahren D."/>
        </authorList>
    </citation>
    <scope>NUCLEOTIDE SEQUENCE [LARGE SCALE GENOMIC DNA]</scope>
    <source>
        <strain evidence="5 6">CBS 200.50</strain>
    </source>
</reference>
<comment type="caution">
    <text evidence="5">The sequence shown here is derived from an EMBL/GenBank/DDBJ whole genome shotgun (WGS) entry which is preliminary data.</text>
</comment>
<dbReference type="Gene3D" id="3.40.5.10">
    <property type="entry name" value="Ribosomal protein L9, N-terminal domain"/>
    <property type="match status" value="1"/>
</dbReference>
<dbReference type="Pfam" id="PF01281">
    <property type="entry name" value="Ribosomal_L9_N"/>
    <property type="match status" value="1"/>
</dbReference>